<proteinExistence type="predicted"/>
<evidence type="ECO:0000256" key="4">
    <source>
        <dbReference type="ARBA" id="ARBA00022840"/>
    </source>
</evidence>
<dbReference type="SUPFAM" id="SSF90123">
    <property type="entry name" value="ABC transporter transmembrane region"/>
    <property type="match status" value="1"/>
</dbReference>
<dbReference type="FunFam" id="3.40.50.300:FF:000218">
    <property type="entry name" value="Multidrug ABC transporter ATP-binding protein"/>
    <property type="match status" value="1"/>
</dbReference>
<keyword evidence="5" id="KW-1133">Transmembrane helix</keyword>
<evidence type="ECO:0000256" key="3">
    <source>
        <dbReference type="ARBA" id="ARBA00022741"/>
    </source>
</evidence>
<evidence type="ECO:0000256" key="2">
    <source>
        <dbReference type="ARBA" id="ARBA00022692"/>
    </source>
</evidence>
<dbReference type="AlphaFoldDB" id="A0A133N446"/>
<dbReference type="RefSeq" id="WP_002836959.1">
    <property type="nucleotide sequence ID" value="NZ_CAUPKI010000007.1"/>
</dbReference>
<dbReference type="PROSITE" id="PS50893">
    <property type="entry name" value="ABC_TRANSPORTER_2"/>
    <property type="match status" value="1"/>
</dbReference>
<keyword evidence="3" id="KW-0547">Nucleotide-binding</keyword>
<protein>
    <submittedName>
        <fullName evidence="7">ABC transporter ATP-binding protein</fullName>
    </submittedName>
</protein>
<dbReference type="InterPro" id="IPR017871">
    <property type="entry name" value="ABC_transporter-like_CS"/>
</dbReference>
<dbReference type="Gene3D" id="3.40.50.300">
    <property type="entry name" value="P-loop containing nucleotide triphosphate hydrolases"/>
    <property type="match status" value="1"/>
</dbReference>
<dbReference type="PANTHER" id="PTHR24221:SF397">
    <property type="entry name" value="ABC TRANSPORTER, ATP-BINDING TRANSMEMBRANE PROTEIN"/>
    <property type="match status" value="1"/>
</dbReference>
<dbReference type="GO" id="GO:0140359">
    <property type="term" value="F:ABC-type transporter activity"/>
    <property type="evidence" value="ECO:0007669"/>
    <property type="project" value="InterPro"/>
</dbReference>
<dbReference type="InterPro" id="IPR036640">
    <property type="entry name" value="ABC1_TM_sf"/>
</dbReference>
<dbReference type="PANTHER" id="PTHR24221">
    <property type="entry name" value="ATP-BINDING CASSETTE SUB-FAMILY B"/>
    <property type="match status" value="1"/>
</dbReference>
<dbReference type="InterPro" id="IPR003439">
    <property type="entry name" value="ABC_transporter-like_ATP-bd"/>
</dbReference>
<evidence type="ECO:0000256" key="1">
    <source>
        <dbReference type="ARBA" id="ARBA00004651"/>
    </source>
</evidence>
<dbReference type="GO" id="GO:0005524">
    <property type="term" value="F:ATP binding"/>
    <property type="evidence" value="ECO:0007669"/>
    <property type="project" value="UniProtKB-KW"/>
</dbReference>
<evidence type="ECO:0000256" key="5">
    <source>
        <dbReference type="ARBA" id="ARBA00022989"/>
    </source>
</evidence>
<dbReference type="GO" id="GO:0005886">
    <property type="term" value="C:plasma membrane"/>
    <property type="evidence" value="ECO:0007669"/>
    <property type="project" value="UniProtKB-SubCell"/>
</dbReference>
<dbReference type="InterPro" id="IPR003593">
    <property type="entry name" value="AAA+_ATPase"/>
</dbReference>
<dbReference type="InterPro" id="IPR011527">
    <property type="entry name" value="ABC1_TM_dom"/>
</dbReference>
<dbReference type="PROSITE" id="PS50929">
    <property type="entry name" value="ABC_TM1F"/>
    <property type="match status" value="1"/>
</dbReference>
<dbReference type="InterPro" id="IPR027417">
    <property type="entry name" value="P-loop_NTPase"/>
</dbReference>
<keyword evidence="2" id="KW-0812">Transmembrane</keyword>
<evidence type="ECO:0000313" key="7">
    <source>
        <dbReference type="EMBL" id="QKH78878.1"/>
    </source>
</evidence>
<comment type="subcellular location">
    <subcellularLocation>
        <location evidence="1">Cell membrane</location>
        <topology evidence="1">Multi-pass membrane protein</topology>
    </subcellularLocation>
</comment>
<dbReference type="SMART" id="SM00382">
    <property type="entry name" value="AAA"/>
    <property type="match status" value="1"/>
</dbReference>
<dbReference type="InterPro" id="IPR039421">
    <property type="entry name" value="Type_1_exporter"/>
</dbReference>
<keyword evidence="4 7" id="KW-0067">ATP-binding</keyword>
<keyword evidence="6" id="KW-0472">Membrane</keyword>
<dbReference type="SUPFAM" id="SSF52540">
    <property type="entry name" value="P-loop containing nucleoside triphosphate hydrolases"/>
    <property type="match status" value="1"/>
</dbReference>
<name>A0A133N446_FINMA</name>
<dbReference type="Pfam" id="PF00005">
    <property type="entry name" value="ABC_tran"/>
    <property type="match status" value="1"/>
</dbReference>
<dbReference type="Pfam" id="PF00664">
    <property type="entry name" value="ABC_membrane"/>
    <property type="match status" value="1"/>
</dbReference>
<dbReference type="GO" id="GO:0034040">
    <property type="term" value="F:ATPase-coupled lipid transmembrane transporter activity"/>
    <property type="evidence" value="ECO:0007669"/>
    <property type="project" value="TreeGrafter"/>
</dbReference>
<dbReference type="PROSITE" id="PS00211">
    <property type="entry name" value="ABC_TRANSPORTER_1"/>
    <property type="match status" value="1"/>
</dbReference>
<dbReference type="Gene3D" id="1.20.1560.10">
    <property type="entry name" value="ABC transporter type 1, transmembrane domain"/>
    <property type="match status" value="1"/>
</dbReference>
<accession>A0A133N446</accession>
<gene>
    <name evidence="7" type="ORF">FOC70_00260</name>
</gene>
<dbReference type="Proteomes" id="UP000502899">
    <property type="component" value="Chromosome"/>
</dbReference>
<evidence type="ECO:0000256" key="6">
    <source>
        <dbReference type="ARBA" id="ARBA00023136"/>
    </source>
</evidence>
<organism evidence="7 8">
    <name type="scientific">Finegoldia magna</name>
    <name type="common">Peptostreptococcus magnus</name>
    <dbReference type="NCBI Taxonomy" id="1260"/>
    <lineage>
        <taxon>Bacteria</taxon>
        <taxon>Bacillati</taxon>
        <taxon>Bacillota</taxon>
        <taxon>Tissierellia</taxon>
        <taxon>Tissierellales</taxon>
        <taxon>Peptoniphilaceae</taxon>
        <taxon>Finegoldia</taxon>
    </lineage>
</organism>
<reference evidence="7 8" key="1">
    <citation type="submission" date="2020-05" db="EMBL/GenBank/DDBJ databases">
        <title>FDA dAtabase for Regulatory Grade micrObial Sequences (FDA-ARGOS): Supporting development and validation of Infectious Disease Dx tests.</title>
        <authorList>
            <person name="Pederson C."/>
            <person name="Tallon L."/>
            <person name="Sadzewicz L."/>
            <person name="Zhao X."/>
            <person name="Vavikolanu K."/>
            <person name="Mehta A."/>
            <person name="Aluvathingal J."/>
            <person name="Nadendla S."/>
            <person name="Myers T."/>
            <person name="Yan Y."/>
            <person name="Sichtig H."/>
        </authorList>
    </citation>
    <scope>NUCLEOTIDE SEQUENCE [LARGE SCALE GENOMIC DNA]</scope>
    <source>
        <strain evidence="7 8">FDAARGOS_764</strain>
    </source>
</reference>
<sequence>MKLYKKLFSYMPERKIHGILAAMLAVVGNLLQFYAYYLIWILLRDVFCGEDLINLKIFSIKILVLFASCSIFYFGGTWMSHLAGFRLETRLREKGLRHLLRASNTFFDTHNSGEVRKIIDNNVEQTHMIVAHLITDQTMAALTPILMIALTFAIDIYLGIFFVIIILLSMYLLYKMIGDQSFMKKYMEKLDEMNAGAVEYVRGMPVVKIFNTPLIGFTKLYDSIMVYKDMVYKYSMSCRIPYVLFQWLLNIFIITPVFLAIFMVSKGQDPNIWSAKILFFTLFMGLFFVDLMKIMYVSMYVFQANSAVDNLENLFTEMKEKEIVFGTQKDLQKKNIIFKNVDFSYDDKNKILHNFSLNLDENKVYALVGSSGSGKSTIAKLISGLYPVDSGEILIGDRNISSYDGESLMKNIGIVFQNPKLFQGISIFENVKLANKDADDEEVYKALKLARCDDFIDKFKDKYDAIIGAEGINLSGGEKQRISIARIFLKDPKIIILDEASAAADPENEYELQIAFKELIKDRTTIMIAHRLSSIRGVDEILLVEDGKILERGSHDELMKEDSRYKKFIEMYNEANEWRVDL</sequence>
<dbReference type="GO" id="GO:0016887">
    <property type="term" value="F:ATP hydrolysis activity"/>
    <property type="evidence" value="ECO:0007669"/>
    <property type="project" value="InterPro"/>
</dbReference>
<dbReference type="EMBL" id="CP054000">
    <property type="protein sequence ID" value="QKH78878.1"/>
    <property type="molecule type" value="Genomic_DNA"/>
</dbReference>
<evidence type="ECO:0000313" key="8">
    <source>
        <dbReference type="Proteomes" id="UP000502899"/>
    </source>
</evidence>